<reference evidence="1" key="1">
    <citation type="submission" date="2018-05" db="EMBL/GenBank/DDBJ databases">
        <authorList>
            <person name="Lanie J.A."/>
            <person name="Ng W.-L."/>
            <person name="Kazmierczak K.M."/>
            <person name="Andrzejewski T.M."/>
            <person name="Davidsen T.M."/>
            <person name="Wayne K.J."/>
            <person name="Tettelin H."/>
            <person name="Glass J.I."/>
            <person name="Rusch D."/>
            <person name="Podicherti R."/>
            <person name="Tsui H.-C.T."/>
            <person name="Winkler M.E."/>
        </authorList>
    </citation>
    <scope>NUCLEOTIDE SEQUENCE</scope>
</reference>
<feature type="non-terminal residue" evidence="1">
    <location>
        <position position="107"/>
    </location>
</feature>
<protein>
    <submittedName>
        <fullName evidence="1">Uncharacterized protein</fullName>
    </submittedName>
</protein>
<dbReference type="EMBL" id="UINC01159113">
    <property type="protein sequence ID" value="SVD57025.1"/>
    <property type="molecule type" value="Genomic_DNA"/>
</dbReference>
<sequence length="107" mass="12518">MLNPIFYFSIFLVTISFSQKPDIGIKELLSKRLLSEPKLYHYPPDPLFINRPFSLDMVTDIPDVLIQSVSLFFKTNQMENYREISLKGSYGLYRFKVKTDEFPGKSI</sequence>
<accession>A0A382WF84</accession>
<evidence type="ECO:0000313" key="1">
    <source>
        <dbReference type="EMBL" id="SVD57025.1"/>
    </source>
</evidence>
<dbReference type="AlphaFoldDB" id="A0A382WF84"/>
<organism evidence="1">
    <name type="scientific">marine metagenome</name>
    <dbReference type="NCBI Taxonomy" id="408172"/>
    <lineage>
        <taxon>unclassified sequences</taxon>
        <taxon>metagenomes</taxon>
        <taxon>ecological metagenomes</taxon>
    </lineage>
</organism>
<gene>
    <name evidence="1" type="ORF">METZ01_LOCUS409879</name>
</gene>
<name>A0A382WF84_9ZZZZ</name>
<proteinExistence type="predicted"/>